<sequence length="49" mass="5454">MFDFVVMSVVIILGIFIIGSGLIAYLFFGWLLFLVLSILASLITNKSKE</sequence>
<dbReference type="EMBL" id="CTKE01000013">
    <property type="protein sequence ID" value="CQI92625.1"/>
    <property type="molecule type" value="Genomic_DNA"/>
</dbReference>
<gene>
    <name evidence="2" type="ORF">ERS008555_02715</name>
</gene>
<evidence type="ECO:0000313" key="3">
    <source>
        <dbReference type="Proteomes" id="UP000042054"/>
    </source>
</evidence>
<name>A0A0U1HV01_YERRO</name>
<evidence type="ECO:0000313" key="2">
    <source>
        <dbReference type="EMBL" id="CQI92625.1"/>
    </source>
</evidence>
<protein>
    <submittedName>
        <fullName evidence="2">Uncharacterized protein</fullName>
    </submittedName>
</protein>
<keyword evidence="1" id="KW-0472">Membrane</keyword>
<keyword evidence="1" id="KW-1133">Transmembrane helix</keyword>
<evidence type="ECO:0000256" key="1">
    <source>
        <dbReference type="SAM" id="Phobius"/>
    </source>
</evidence>
<proteinExistence type="predicted"/>
<accession>A0A0U1HV01</accession>
<organism evidence="2 3">
    <name type="scientific">Yersinia rohdei</name>
    <dbReference type="NCBI Taxonomy" id="29485"/>
    <lineage>
        <taxon>Bacteria</taxon>
        <taxon>Pseudomonadati</taxon>
        <taxon>Pseudomonadota</taxon>
        <taxon>Gammaproteobacteria</taxon>
        <taxon>Enterobacterales</taxon>
        <taxon>Yersiniaceae</taxon>
        <taxon>Yersinia</taxon>
    </lineage>
</organism>
<feature type="transmembrane region" description="Helical" evidence="1">
    <location>
        <begin position="6"/>
        <end position="39"/>
    </location>
</feature>
<reference evidence="2 3" key="1">
    <citation type="submission" date="2015-03" db="EMBL/GenBank/DDBJ databases">
        <authorList>
            <person name="Murphy D."/>
        </authorList>
    </citation>
    <scope>NUCLEOTIDE SEQUENCE [LARGE SCALE GENOMIC DNA]</scope>
    <source>
        <strain evidence="2 3">68/02</strain>
    </source>
</reference>
<dbReference type="Proteomes" id="UP000042054">
    <property type="component" value="Unassembled WGS sequence"/>
</dbReference>
<keyword evidence="1" id="KW-0812">Transmembrane</keyword>
<dbReference type="AlphaFoldDB" id="A0A0U1HV01"/>